<dbReference type="EMBL" id="CP000432">
    <property type="protein sequence ID" value="ABG99930.1"/>
    <property type="molecule type" value="Genomic_DNA"/>
</dbReference>
<gene>
    <name evidence="1" type="ordered locus">RHA1_ro08886</name>
</gene>
<geneLocation type="plasmid" evidence="1 2">
    <name>pRHL1</name>
</geneLocation>
<evidence type="ECO:0000313" key="1">
    <source>
        <dbReference type="EMBL" id="ABG99930.1"/>
    </source>
</evidence>
<sequence length="85" mass="9176">MAKVANILRTFFSTVDSTDDAAHGLPSTKLCRVRAPAGKPSRSAAPANCLNHLYYNFIESRSASVRTPGTVASIPYDDTQTRTFA</sequence>
<reference evidence="2" key="1">
    <citation type="journal article" date="2006" name="Proc. Natl. Acad. Sci. U.S.A.">
        <title>The complete genome of Rhodococcus sp. RHA1 provides insights into a catabolic powerhouse.</title>
        <authorList>
            <person name="McLeod M.P."/>
            <person name="Warren R.L."/>
            <person name="Hsiao W.W.L."/>
            <person name="Araki N."/>
            <person name="Myhre M."/>
            <person name="Fernandes C."/>
            <person name="Miyazawa D."/>
            <person name="Wong W."/>
            <person name="Lillquist A.L."/>
            <person name="Wang D."/>
            <person name="Dosanjh M."/>
            <person name="Hara H."/>
            <person name="Petrescu A."/>
            <person name="Morin R.D."/>
            <person name="Yang G."/>
            <person name="Stott J.M."/>
            <person name="Schein J.E."/>
            <person name="Shin H."/>
            <person name="Smailus D."/>
            <person name="Siddiqui A.S."/>
            <person name="Marra M.A."/>
            <person name="Jones S.J.M."/>
            <person name="Holt R."/>
            <person name="Brinkman F.S.L."/>
            <person name="Miyauchi K."/>
            <person name="Fukuda M."/>
            <person name="Davies J.E."/>
            <person name="Mohn W.W."/>
            <person name="Eltis L.D."/>
        </authorList>
    </citation>
    <scope>NUCLEOTIDE SEQUENCE [LARGE SCALE GENOMIC DNA]</scope>
    <source>
        <strain evidence="2">RHA1</strain>
    </source>
</reference>
<name>Q0RXQ6_RHOJR</name>
<proteinExistence type="predicted"/>
<evidence type="ECO:0000313" key="2">
    <source>
        <dbReference type="Proteomes" id="UP000008710"/>
    </source>
</evidence>
<dbReference type="Proteomes" id="UP000008710">
    <property type="component" value="Plasmid pRHL1"/>
</dbReference>
<accession>Q0RXQ6</accession>
<dbReference type="AlphaFoldDB" id="Q0RXQ6"/>
<dbReference type="HOGENOM" id="CLU_2510489_0_0_11"/>
<protein>
    <submittedName>
        <fullName evidence="1">Uncharacterized protein</fullName>
    </submittedName>
</protein>
<organism evidence="1 2">
    <name type="scientific">Rhodococcus jostii (strain RHA1)</name>
    <dbReference type="NCBI Taxonomy" id="101510"/>
    <lineage>
        <taxon>Bacteria</taxon>
        <taxon>Bacillati</taxon>
        <taxon>Actinomycetota</taxon>
        <taxon>Actinomycetes</taxon>
        <taxon>Mycobacteriales</taxon>
        <taxon>Nocardiaceae</taxon>
        <taxon>Rhodococcus</taxon>
    </lineage>
</organism>
<keyword evidence="1" id="KW-0614">Plasmid</keyword>
<dbReference type="KEGG" id="rha:RHA1_ro08886"/>